<reference evidence="1 2" key="1">
    <citation type="journal article" date="2019" name="Nat. Ecol. Evol.">
        <title>Megaphylogeny resolves global patterns of mushroom evolution.</title>
        <authorList>
            <person name="Varga T."/>
            <person name="Krizsan K."/>
            <person name="Foldi C."/>
            <person name="Dima B."/>
            <person name="Sanchez-Garcia M."/>
            <person name="Sanchez-Ramirez S."/>
            <person name="Szollosi G.J."/>
            <person name="Szarkandi J.G."/>
            <person name="Papp V."/>
            <person name="Albert L."/>
            <person name="Andreopoulos W."/>
            <person name="Angelini C."/>
            <person name="Antonin V."/>
            <person name="Barry K.W."/>
            <person name="Bougher N.L."/>
            <person name="Buchanan P."/>
            <person name="Buyck B."/>
            <person name="Bense V."/>
            <person name="Catcheside P."/>
            <person name="Chovatia M."/>
            <person name="Cooper J."/>
            <person name="Damon W."/>
            <person name="Desjardin D."/>
            <person name="Finy P."/>
            <person name="Geml J."/>
            <person name="Haridas S."/>
            <person name="Hughes K."/>
            <person name="Justo A."/>
            <person name="Karasinski D."/>
            <person name="Kautmanova I."/>
            <person name="Kiss B."/>
            <person name="Kocsube S."/>
            <person name="Kotiranta H."/>
            <person name="LaButti K.M."/>
            <person name="Lechner B.E."/>
            <person name="Liimatainen K."/>
            <person name="Lipzen A."/>
            <person name="Lukacs Z."/>
            <person name="Mihaltcheva S."/>
            <person name="Morgado L.N."/>
            <person name="Niskanen T."/>
            <person name="Noordeloos M.E."/>
            <person name="Ohm R.A."/>
            <person name="Ortiz-Santana B."/>
            <person name="Ovrebo C."/>
            <person name="Racz N."/>
            <person name="Riley R."/>
            <person name="Savchenko A."/>
            <person name="Shiryaev A."/>
            <person name="Soop K."/>
            <person name="Spirin V."/>
            <person name="Szebenyi C."/>
            <person name="Tomsovsky M."/>
            <person name="Tulloss R.E."/>
            <person name="Uehling J."/>
            <person name="Grigoriev I.V."/>
            <person name="Vagvolgyi C."/>
            <person name="Papp T."/>
            <person name="Martin F.M."/>
            <person name="Miettinen O."/>
            <person name="Hibbett D.S."/>
            <person name="Nagy L.G."/>
        </authorList>
    </citation>
    <scope>NUCLEOTIDE SEQUENCE [LARGE SCALE GENOMIC DNA]</scope>
    <source>
        <strain evidence="1 2">NL-1719</strain>
    </source>
</reference>
<protein>
    <submittedName>
        <fullName evidence="1">Uncharacterized protein</fullName>
    </submittedName>
</protein>
<organism evidence="1 2">
    <name type="scientific">Pluteus cervinus</name>
    <dbReference type="NCBI Taxonomy" id="181527"/>
    <lineage>
        <taxon>Eukaryota</taxon>
        <taxon>Fungi</taxon>
        <taxon>Dikarya</taxon>
        <taxon>Basidiomycota</taxon>
        <taxon>Agaricomycotina</taxon>
        <taxon>Agaricomycetes</taxon>
        <taxon>Agaricomycetidae</taxon>
        <taxon>Agaricales</taxon>
        <taxon>Pluteineae</taxon>
        <taxon>Pluteaceae</taxon>
        <taxon>Pluteus</taxon>
    </lineage>
</organism>
<dbReference type="EMBL" id="ML209105">
    <property type="protein sequence ID" value="TFK59021.1"/>
    <property type="molecule type" value="Genomic_DNA"/>
</dbReference>
<name>A0ACD3A0D3_9AGAR</name>
<gene>
    <name evidence="1" type="ORF">BDN72DRAFT_906215</name>
</gene>
<keyword evidence="2" id="KW-1185">Reference proteome</keyword>
<evidence type="ECO:0000313" key="2">
    <source>
        <dbReference type="Proteomes" id="UP000308600"/>
    </source>
</evidence>
<accession>A0ACD3A0D3</accession>
<dbReference type="Proteomes" id="UP000308600">
    <property type="component" value="Unassembled WGS sequence"/>
</dbReference>
<proteinExistence type="predicted"/>
<sequence>MHMKVARISNLVTLPRHKGHTATKLVCNTLLLCKKSKVPCLSQVSALVLGMVTTVESAKGNHKGVRMLVMDIAEVVEEIVEVMREKLDAEEDNTILIRDLKRLHRKIAPIAEIIDRKITRNWASRVLHSQSDAKDLRYCHEQWMRCLTTFGFYSDLALRRQKKVKRKLIKARKQISDQPQEVQSSTPQPRPIRHSTAASRVSRFHGDQNEDEANNEDEDEAEDEEDEEEDEESEGSEDEQEYEYEFEDNEDEGTEEEDSNSADGAADEE</sequence>
<evidence type="ECO:0000313" key="1">
    <source>
        <dbReference type="EMBL" id="TFK59021.1"/>
    </source>
</evidence>